<accession>A0A8H7BQ26</accession>
<evidence type="ECO:0000313" key="5">
    <source>
        <dbReference type="EMBL" id="KAF7724782.1"/>
    </source>
</evidence>
<dbReference type="EMBL" id="JABAYA010000111">
    <property type="protein sequence ID" value="KAF7724782.1"/>
    <property type="molecule type" value="Genomic_DNA"/>
</dbReference>
<reference evidence="5" key="1">
    <citation type="submission" date="2020-01" db="EMBL/GenBank/DDBJ databases">
        <title>Genome Sequencing of Three Apophysomyces-Like Fungal Strains Confirms a Novel Fungal Genus in the Mucoromycota with divergent Burkholderia-like Endosymbiotic Bacteria.</title>
        <authorList>
            <person name="Stajich J.E."/>
            <person name="Macias A.M."/>
            <person name="Carter-House D."/>
            <person name="Lovett B."/>
            <person name="Kasson L.R."/>
            <person name="Berry K."/>
            <person name="Grigoriev I."/>
            <person name="Chang Y."/>
            <person name="Spatafora J."/>
            <person name="Kasson M.T."/>
        </authorList>
    </citation>
    <scope>NUCLEOTIDE SEQUENCE</scope>
    <source>
        <strain evidence="5">NRRL A-21654</strain>
    </source>
</reference>
<evidence type="ECO:0000256" key="4">
    <source>
        <dbReference type="SAM" id="Phobius"/>
    </source>
</evidence>
<dbReference type="InterPro" id="IPR011043">
    <property type="entry name" value="Gal_Oxase/kelch_b-propeller"/>
</dbReference>
<evidence type="ECO:0000313" key="6">
    <source>
        <dbReference type="Proteomes" id="UP000605846"/>
    </source>
</evidence>
<keyword evidence="4" id="KW-1133">Transmembrane helix</keyword>
<feature type="region of interest" description="Disordered" evidence="3">
    <location>
        <begin position="322"/>
        <end position="348"/>
    </location>
</feature>
<evidence type="ECO:0000256" key="3">
    <source>
        <dbReference type="SAM" id="MobiDB-lite"/>
    </source>
</evidence>
<keyword evidence="1" id="KW-0880">Kelch repeat</keyword>
<organism evidence="5 6">
    <name type="scientific">Apophysomyces ossiformis</name>
    <dbReference type="NCBI Taxonomy" id="679940"/>
    <lineage>
        <taxon>Eukaryota</taxon>
        <taxon>Fungi</taxon>
        <taxon>Fungi incertae sedis</taxon>
        <taxon>Mucoromycota</taxon>
        <taxon>Mucoromycotina</taxon>
        <taxon>Mucoromycetes</taxon>
        <taxon>Mucorales</taxon>
        <taxon>Mucorineae</taxon>
        <taxon>Mucoraceae</taxon>
        <taxon>Apophysomyces</taxon>
    </lineage>
</organism>
<proteinExistence type="predicted"/>
<evidence type="ECO:0000256" key="1">
    <source>
        <dbReference type="ARBA" id="ARBA00022441"/>
    </source>
</evidence>
<keyword evidence="6" id="KW-1185">Reference proteome</keyword>
<sequence length="348" mass="37551">MQGTATASRDQKKIYYIGGIDATPNPNKGPNGTDPYLVHPALMSQILTFDTSTASWSVANAYGDIPSGRVYHTAVQLPTSDAILLYGGAQYAKLVQSTQALGNPTTTVDDFCYLLNLTTMTWKKITDLGTLAGAGPRFGHSAVVHGNRSMFVFFGTDNQGNERGDFHVMDLQKLRWVPMYSANDQYLDPPANASTATPEVPTINSGLSGGAIAGIIVGAVVGMIAIAVAVFLWIRRKRSANATKDKDCSSEHSGADITKEQYYNMDETTTIDKEAGENNGESKHIKDVEKNRTFDRDGILKPTVTSYTPALSISVINNTTEDYDLEPAGKPDAGVSRYSLAPVKPDRI</sequence>
<dbReference type="CDD" id="cd12087">
    <property type="entry name" value="TM_EGFR-like"/>
    <property type="match status" value="1"/>
</dbReference>
<dbReference type="AlphaFoldDB" id="A0A8H7BQ26"/>
<dbReference type="OrthoDB" id="2363417at2759"/>
<dbReference type="Proteomes" id="UP000605846">
    <property type="component" value="Unassembled WGS sequence"/>
</dbReference>
<dbReference type="Gene3D" id="2.120.10.80">
    <property type="entry name" value="Kelch-type beta propeller"/>
    <property type="match status" value="1"/>
</dbReference>
<protein>
    <recommendedName>
        <fullName evidence="7">Galactose oxidase</fullName>
    </recommendedName>
</protein>
<feature type="region of interest" description="Disordered" evidence="3">
    <location>
        <begin position="243"/>
        <end position="263"/>
    </location>
</feature>
<dbReference type="SUPFAM" id="SSF50965">
    <property type="entry name" value="Galactose oxidase, central domain"/>
    <property type="match status" value="1"/>
</dbReference>
<dbReference type="PANTHER" id="PTHR46093:SF18">
    <property type="entry name" value="FIBRONECTIN TYPE-III DOMAIN-CONTAINING PROTEIN"/>
    <property type="match status" value="1"/>
</dbReference>
<comment type="caution">
    <text evidence="5">The sequence shown here is derived from an EMBL/GenBank/DDBJ whole genome shotgun (WGS) entry which is preliminary data.</text>
</comment>
<keyword evidence="4" id="KW-0472">Membrane</keyword>
<dbReference type="PANTHER" id="PTHR46093">
    <property type="entry name" value="ACYL-COA-BINDING DOMAIN-CONTAINING PROTEIN 5"/>
    <property type="match status" value="1"/>
</dbReference>
<dbReference type="InterPro" id="IPR015915">
    <property type="entry name" value="Kelch-typ_b-propeller"/>
</dbReference>
<gene>
    <name evidence="5" type="ORF">EC973_000738</name>
</gene>
<keyword evidence="4" id="KW-0812">Transmembrane</keyword>
<feature type="transmembrane region" description="Helical" evidence="4">
    <location>
        <begin position="211"/>
        <end position="234"/>
    </location>
</feature>
<evidence type="ECO:0008006" key="7">
    <source>
        <dbReference type="Google" id="ProtNLM"/>
    </source>
</evidence>
<feature type="compositionally biased region" description="Basic and acidic residues" evidence="3">
    <location>
        <begin position="243"/>
        <end position="259"/>
    </location>
</feature>
<dbReference type="Pfam" id="PF24681">
    <property type="entry name" value="Kelch_KLHDC2_KLHL20_DRC7"/>
    <property type="match status" value="1"/>
</dbReference>
<name>A0A8H7BQ26_9FUNG</name>
<keyword evidence="2" id="KW-0677">Repeat</keyword>
<feature type="region of interest" description="Disordered" evidence="3">
    <location>
        <begin position="270"/>
        <end position="289"/>
    </location>
</feature>
<evidence type="ECO:0000256" key="2">
    <source>
        <dbReference type="ARBA" id="ARBA00022737"/>
    </source>
</evidence>